<keyword evidence="1" id="KW-0479">Metal-binding</keyword>
<dbReference type="Pfam" id="PF01485">
    <property type="entry name" value="IBR"/>
    <property type="match status" value="1"/>
</dbReference>
<feature type="compositionally biased region" description="Basic residues" evidence="5">
    <location>
        <begin position="57"/>
        <end position="67"/>
    </location>
</feature>
<dbReference type="SUPFAM" id="SSF57850">
    <property type="entry name" value="RING/U-box"/>
    <property type="match status" value="1"/>
</dbReference>
<keyword evidence="8" id="KW-1185">Reference proteome</keyword>
<keyword evidence="2" id="KW-0863">Zinc-finger</keyword>
<accession>A0A6G1LIC4</accession>
<dbReference type="AlphaFoldDB" id="A0A6G1LIC4"/>
<dbReference type="SMART" id="SM00647">
    <property type="entry name" value="IBR"/>
    <property type="match status" value="1"/>
</dbReference>
<keyword evidence="3" id="KW-0833">Ubl conjugation pathway</keyword>
<feature type="domain" description="IBR" evidence="6">
    <location>
        <begin position="153"/>
        <end position="220"/>
    </location>
</feature>
<dbReference type="EMBL" id="ML995813">
    <property type="protein sequence ID" value="KAF2772713.1"/>
    <property type="molecule type" value="Genomic_DNA"/>
</dbReference>
<dbReference type="Gene3D" id="1.20.120.1750">
    <property type="match status" value="1"/>
</dbReference>
<sequence length="239" mass="27244">MNTVQFITSFYDQAYARLRGQASARGDVYQHRTNKRKFSGASEQGDQASRPDDQRTTRRQARAHKRARLESDENLSHKVPLTCRKCGQVKSADYFPGTTTHAGLHGQTCFDCWDDYVFECLDDDAALNLSCMWCEWELLVKDIQEVCRKAVFRKYERQASKETIQNTTEACPNPICGVRIEKVEGNGCAHMVCLCGHEFCWLCRVGWDSDPTSLVHLRGCEMFEIARGYLEASDDAEMS</sequence>
<dbReference type="OrthoDB" id="3650316at2759"/>
<evidence type="ECO:0000313" key="7">
    <source>
        <dbReference type="EMBL" id="KAF2772713.1"/>
    </source>
</evidence>
<reference evidence="7" key="1">
    <citation type="journal article" date="2020" name="Stud. Mycol.">
        <title>101 Dothideomycetes genomes: a test case for predicting lifestyles and emergence of pathogens.</title>
        <authorList>
            <person name="Haridas S."/>
            <person name="Albert R."/>
            <person name="Binder M."/>
            <person name="Bloem J."/>
            <person name="Labutti K."/>
            <person name="Salamov A."/>
            <person name="Andreopoulos B."/>
            <person name="Baker S."/>
            <person name="Barry K."/>
            <person name="Bills G."/>
            <person name="Bluhm B."/>
            <person name="Cannon C."/>
            <person name="Castanera R."/>
            <person name="Culley D."/>
            <person name="Daum C."/>
            <person name="Ezra D."/>
            <person name="Gonzalez J."/>
            <person name="Henrissat B."/>
            <person name="Kuo A."/>
            <person name="Liang C."/>
            <person name="Lipzen A."/>
            <person name="Lutzoni F."/>
            <person name="Magnuson J."/>
            <person name="Mondo S."/>
            <person name="Nolan M."/>
            <person name="Ohm R."/>
            <person name="Pangilinan J."/>
            <person name="Park H.-J."/>
            <person name="Ramirez L."/>
            <person name="Alfaro M."/>
            <person name="Sun H."/>
            <person name="Tritt A."/>
            <person name="Yoshinaga Y."/>
            <person name="Zwiers L.-H."/>
            <person name="Turgeon B."/>
            <person name="Goodwin S."/>
            <person name="Spatafora J."/>
            <person name="Crous P."/>
            <person name="Grigoriev I."/>
        </authorList>
    </citation>
    <scope>NUCLEOTIDE SEQUENCE</scope>
    <source>
        <strain evidence="7">CBS 116005</strain>
    </source>
</reference>
<organism evidence="7 8">
    <name type="scientific">Teratosphaeria nubilosa</name>
    <dbReference type="NCBI Taxonomy" id="161662"/>
    <lineage>
        <taxon>Eukaryota</taxon>
        <taxon>Fungi</taxon>
        <taxon>Dikarya</taxon>
        <taxon>Ascomycota</taxon>
        <taxon>Pezizomycotina</taxon>
        <taxon>Dothideomycetes</taxon>
        <taxon>Dothideomycetidae</taxon>
        <taxon>Mycosphaerellales</taxon>
        <taxon>Teratosphaeriaceae</taxon>
        <taxon>Teratosphaeria</taxon>
    </lineage>
</organism>
<proteinExistence type="predicted"/>
<dbReference type="InterPro" id="IPR002867">
    <property type="entry name" value="IBR_dom"/>
</dbReference>
<keyword evidence="4" id="KW-0862">Zinc</keyword>
<gene>
    <name evidence="7" type="ORF">EJ03DRAFT_168914</name>
</gene>
<feature type="region of interest" description="Disordered" evidence="5">
    <location>
        <begin position="26"/>
        <end position="73"/>
    </location>
</feature>
<evidence type="ECO:0000313" key="8">
    <source>
        <dbReference type="Proteomes" id="UP000799436"/>
    </source>
</evidence>
<name>A0A6G1LIC4_9PEZI</name>
<evidence type="ECO:0000256" key="2">
    <source>
        <dbReference type="ARBA" id="ARBA00022771"/>
    </source>
</evidence>
<evidence type="ECO:0000256" key="5">
    <source>
        <dbReference type="SAM" id="MobiDB-lite"/>
    </source>
</evidence>
<evidence type="ECO:0000259" key="6">
    <source>
        <dbReference type="SMART" id="SM00647"/>
    </source>
</evidence>
<dbReference type="GO" id="GO:0008270">
    <property type="term" value="F:zinc ion binding"/>
    <property type="evidence" value="ECO:0007669"/>
    <property type="project" value="UniProtKB-KW"/>
</dbReference>
<evidence type="ECO:0000256" key="4">
    <source>
        <dbReference type="ARBA" id="ARBA00022833"/>
    </source>
</evidence>
<evidence type="ECO:0000256" key="3">
    <source>
        <dbReference type="ARBA" id="ARBA00022786"/>
    </source>
</evidence>
<protein>
    <recommendedName>
        <fullName evidence="6">IBR domain-containing protein</fullName>
    </recommendedName>
</protein>
<dbReference type="Proteomes" id="UP000799436">
    <property type="component" value="Unassembled WGS sequence"/>
</dbReference>
<evidence type="ECO:0000256" key="1">
    <source>
        <dbReference type="ARBA" id="ARBA00022723"/>
    </source>
</evidence>